<dbReference type="PANTHER" id="PTHR35866:SF1">
    <property type="entry name" value="YKGJ FAMILY CYSTEINE CLUSTER PROTEIN"/>
    <property type="match status" value="1"/>
</dbReference>
<organism evidence="1">
    <name type="scientific">Candidatus Electrothrix aestuarii</name>
    <dbReference type="NCBI Taxonomy" id="3062594"/>
    <lineage>
        <taxon>Bacteria</taxon>
        <taxon>Pseudomonadati</taxon>
        <taxon>Thermodesulfobacteriota</taxon>
        <taxon>Desulfobulbia</taxon>
        <taxon>Desulfobulbales</taxon>
        <taxon>Desulfobulbaceae</taxon>
        <taxon>Candidatus Electrothrix</taxon>
    </lineage>
</organism>
<evidence type="ECO:0000313" key="1">
    <source>
        <dbReference type="EMBL" id="XCN72300.1"/>
    </source>
</evidence>
<dbReference type="EMBL" id="CP159373">
    <property type="protein sequence ID" value="XCN72300.1"/>
    <property type="molecule type" value="Genomic_DNA"/>
</dbReference>
<protein>
    <submittedName>
        <fullName evidence="1">YkgJ family cysteine cluster protein</fullName>
    </submittedName>
</protein>
<dbReference type="PANTHER" id="PTHR35866">
    <property type="entry name" value="PUTATIVE-RELATED"/>
    <property type="match status" value="1"/>
</dbReference>
<name>A0AAU8LT32_9BACT</name>
<sequence length="139" mass="16360">MEKQSPSLSDIFNCTRCGYCCQGETTVSLDQDDQERMIAELGLTRQEVEEKYWRITGKVVQMKIVDHHCIFYQKNAGCTVHQGRPWRCGQWPLHPSMLHDKDNFRTIRDSCPGLNQEISWEEFCDIFKKLLEQEEKLIC</sequence>
<gene>
    <name evidence="1" type="ORF">Q3M24_18655</name>
</gene>
<reference evidence="1" key="1">
    <citation type="journal article" date="2024" name="Syst. Appl. Microbiol.">
        <title>First single-strain enrichments of Electrothrix cable bacteria, description of E. aestuarii sp. nov. and E. rattekaaiensis sp. nov., and proposal of a cable bacteria taxonomy following the rules of the SeqCode.</title>
        <authorList>
            <person name="Plum-Jensen L.E."/>
            <person name="Schramm A."/>
            <person name="Marshall I.P.G."/>
        </authorList>
    </citation>
    <scope>NUCLEOTIDE SEQUENCE</scope>
    <source>
        <strain evidence="1">Rat1</strain>
    </source>
</reference>
<proteinExistence type="predicted"/>
<dbReference type="AlphaFoldDB" id="A0AAU8LT32"/>
<dbReference type="Pfam" id="PF03692">
    <property type="entry name" value="CxxCxxCC"/>
    <property type="match status" value="1"/>
</dbReference>
<reference evidence="1" key="2">
    <citation type="submission" date="2024-06" db="EMBL/GenBank/DDBJ databases">
        <authorList>
            <person name="Plum-Jensen L.E."/>
            <person name="Schramm A."/>
            <person name="Marshall I.P.G."/>
        </authorList>
    </citation>
    <scope>NUCLEOTIDE SEQUENCE</scope>
    <source>
        <strain evidence="1">Rat1</strain>
    </source>
</reference>
<accession>A0AAU8LT32</accession>
<dbReference type="InterPro" id="IPR005358">
    <property type="entry name" value="Puta_zinc/iron-chelating_dom"/>
</dbReference>
<dbReference type="KEGG" id="eaj:Q3M24_18655"/>